<gene>
    <name evidence="2" type="ORF">LIQ10_20600</name>
</gene>
<dbReference type="AlphaFoldDB" id="A0AAJ1EST9"/>
<feature type="domain" description="Nicotinate phosphoribosyltransferase C-terminal" evidence="1">
    <location>
        <begin position="4"/>
        <end position="68"/>
    </location>
</feature>
<dbReference type="Gene3D" id="3.20.140.10">
    <property type="entry name" value="nicotinate phosphoribosyltransferase"/>
    <property type="match status" value="1"/>
</dbReference>
<protein>
    <submittedName>
        <fullName evidence="2">Nicotinate phosphoribosyltransferase</fullName>
    </submittedName>
</protein>
<name>A0AAJ1EST9_MEDGN</name>
<dbReference type="Proteomes" id="UP001297422">
    <property type="component" value="Unassembled WGS sequence"/>
</dbReference>
<keyword evidence="2" id="KW-0808">Transferase</keyword>
<feature type="non-terminal residue" evidence="2">
    <location>
        <position position="1"/>
    </location>
</feature>
<evidence type="ECO:0000313" key="3">
    <source>
        <dbReference type="Proteomes" id="UP001297422"/>
    </source>
</evidence>
<dbReference type="GO" id="GO:0016757">
    <property type="term" value="F:glycosyltransferase activity"/>
    <property type="evidence" value="ECO:0007669"/>
    <property type="project" value="UniProtKB-KW"/>
</dbReference>
<organism evidence="2 3">
    <name type="scientific">Mediterraneibacter gnavus</name>
    <name type="common">Ruminococcus gnavus</name>
    <dbReference type="NCBI Taxonomy" id="33038"/>
    <lineage>
        <taxon>Bacteria</taxon>
        <taxon>Bacillati</taxon>
        <taxon>Bacillota</taxon>
        <taxon>Clostridia</taxon>
        <taxon>Lachnospirales</taxon>
        <taxon>Lachnospiraceae</taxon>
        <taxon>Mediterraneibacter</taxon>
    </lineage>
</organism>
<accession>A0AAJ1EST9</accession>
<dbReference type="SUPFAM" id="SSF51690">
    <property type="entry name" value="Nicotinate/Quinolinate PRTase C-terminal domain-like"/>
    <property type="match status" value="1"/>
</dbReference>
<evidence type="ECO:0000259" key="1">
    <source>
        <dbReference type="Pfam" id="PF17956"/>
    </source>
</evidence>
<keyword evidence="2" id="KW-0328">Glycosyltransferase</keyword>
<dbReference type="Pfam" id="PF17956">
    <property type="entry name" value="NAPRTase_C"/>
    <property type="match status" value="1"/>
</dbReference>
<comment type="caution">
    <text evidence="2">The sequence shown here is derived from an EMBL/GenBank/DDBJ whole genome shotgun (WGS) entry which is preliminary data.</text>
</comment>
<evidence type="ECO:0000313" key="2">
    <source>
        <dbReference type="EMBL" id="MCB5496087.1"/>
    </source>
</evidence>
<dbReference type="InterPro" id="IPR036068">
    <property type="entry name" value="Nicotinate_pribotase-like_C"/>
</dbReference>
<dbReference type="GO" id="GO:0009435">
    <property type="term" value="P:NAD+ biosynthetic process"/>
    <property type="evidence" value="ECO:0007669"/>
    <property type="project" value="InterPro"/>
</dbReference>
<dbReference type="EMBL" id="JAJBNC010000368">
    <property type="protein sequence ID" value="MCB5496087.1"/>
    <property type="molecule type" value="Genomic_DNA"/>
</dbReference>
<dbReference type="InterPro" id="IPR041619">
    <property type="entry name" value="NAPRTase_C"/>
</dbReference>
<reference evidence="2" key="1">
    <citation type="submission" date="2021-10" db="EMBL/GenBank/DDBJ databases">
        <title>Collection of gut derived symbiotic bacterial strains cultured from healthy donors.</title>
        <authorList>
            <person name="Lin H."/>
            <person name="Littmann E."/>
            <person name="Claire K."/>
            <person name="Pamer E."/>
        </authorList>
    </citation>
    <scope>NUCLEOTIDE SEQUENCE</scope>
    <source>
        <strain evidence="2">MSK.23.4</strain>
    </source>
</reference>
<proteinExistence type="predicted"/>
<sequence>KTIAANTYSVEELQVPVFINGKRVYPEYTVEEIREYSNQQKARLWDEVFRLEYPHDYYVDLTKKLLDYKIKMLEEKRK</sequence>